<evidence type="ECO:0000313" key="2">
    <source>
        <dbReference type="EMBL" id="MDT0481052.1"/>
    </source>
</evidence>
<sequence>MDGEYRTKRLVLTEHDRMATAGLSLEKPLVDGETYASPLTPPPGHGPRHPAA</sequence>
<name>A0ABU2V675_9ACTN</name>
<reference evidence="3" key="1">
    <citation type="submission" date="2023-07" db="EMBL/GenBank/DDBJ databases">
        <title>30 novel species of actinomycetes from the DSMZ collection.</title>
        <authorList>
            <person name="Nouioui I."/>
        </authorList>
    </citation>
    <scope>NUCLEOTIDE SEQUENCE [LARGE SCALE GENOMIC DNA]</scope>
    <source>
        <strain evidence="3">DSM 41640</strain>
    </source>
</reference>
<organism evidence="2 3">
    <name type="scientific">Streptomyces doebereineriae</name>
    <dbReference type="NCBI Taxonomy" id="3075528"/>
    <lineage>
        <taxon>Bacteria</taxon>
        <taxon>Bacillati</taxon>
        <taxon>Actinomycetota</taxon>
        <taxon>Actinomycetes</taxon>
        <taxon>Kitasatosporales</taxon>
        <taxon>Streptomycetaceae</taxon>
        <taxon>Streptomyces</taxon>
    </lineage>
</organism>
<dbReference type="EMBL" id="JAVREZ010000003">
    <property type="protein sequence ID" value="MDT0481052.1"/>
    <property type="molecule type" value="Genomic_DNA"/>
</dbReference>
<proteinExistence type="predicted"/>
<dbReference type="RefSeq" id="WP_311714224.1">
    <property type="nucleotide sequence ID" value="NZ_JAVREZ010000003.1"/>
</dbReference>
<feature type="region of interest" description="Disordered" evidence="1">
    <location>
        <begin position="23"/>
        <end position="52"/>
    </location>
</feature>
<comment type="caution">
    <text evidence="2">The sequence shown here is derived from an EMBL/GenBank/DDBJ whole genome shotgun (WGS) entry which is preliminary data.</text>
</comment>
<accession>A0ABU2V675</accession>
<keyword evidence="3" id="KW-1185">Reference proteome</keyword>
<dbReference type="Proteomes" id="UP001183824">
    <property type="component" value="Unassembled WGS sequence"/>
</dbReference>
<evidence type="ECO:0000313" key="3">
    <source>
        <dbReference type="Proteomes" id="UP001183824"/>
    </source>
</evidence>
<evidence type="ECO:0000256" key="1">
    <source>
        <dbReference type="SAM" id="MobiDB-lite"/>
    </source>
</evidence>
<protein>
    <submittedName>
        <fullName evidence="2">Uncharacterized protein</fullName>
    </submittedName>
</protein>
<gene>
    <name evidence="2" type="ORF">RNB18_12795</name>
</gene>